<dbReference type="AlphaFoldDB" id="A0A7R8AGH2"/>
<dbReference type="OrthoDB" id="4474782at2759"/>
<evidence type="ECO:0000313" key="1">
    <source>
        <dbReference type="EMBL" id="BCS17352.1"/>
    </source>
</evidence>
<gene>
    <name evidence="1" type="ORF">APUU_10180A</name>
</gene>
<organism evidence="1 2">
    <name type="scientific">Aspergillus puulaauensis</name>
    <dbReference type="NCBI Taxonomy" id="1220207"/>
    <lineage>
        <taxon>Eukaryota</taxon>
        <taxon>Fungi</taxon>
        <taxon>Dikarya</taxon>
        <taxon>Ascomycota</taxon>
        <taxon>Pezizomycotina</taxon>
        <taxon>Eurotiomycetes</taxon>
        <taxon>Eurotiomycetidae</taxon>
        <taxon>Eurotiales</taxon>
        <taxon>Aspergillaceae</taxon>
        <taxon>Aspergillus</taxon>
    </lineage>
</organism>
<reference evidence="1" key="1">
    <citation type="submission" date="2021-01" db="EMBL/GenBank/DDBJ databases">
        <authorList>
            <consortium name="Aspergillus puulaauensis MK2 genome sequencing consortium"/>
            <person name="Kazuki M."/>
            <person name="Futagami T."/>
        </authorList>
    </citation>
    <scope>NUCLEOTIDE SEQUENCE</scope>
    <source>
        <strain evidence="1">MK2</strain>
    </source>
</reference>
<keyword evidence="2" id="KW-1185">Reference proteome</keyword>
<protein>
    <submittedName>
        <fullName evidence="1">Uncharacterized protein</fullName>
    </submittedName>
</protein>
<proteinExistence type="predicted"/>
<dbReference type="RefSeq" id="XP_041549546.1">
    <property type="nucleotide sequence ID" value="XM_041697930.1"/>
</dbReference>
<reference evidence="1" key="2">
    <citation type="submission" date="2021-02" db="EMBL/GenBank/DDBJ databases">
        <title>Aspergillus puulaauensis MK2 genome sequence.</title>
        <authorList>
            <person name="Futagami T."/>
            <person name="Mori K."/>
            <person name="Kadooka C."/>
            <person name="Tanaka T."/>
        </authorList>
    </citation>
    <scope>NUCLEOTIDE SEQUENCE</scope>
    <source>
        <strain evidence="1">MK2</strain>
    </source>
</reference>
<evidence type="ECO:0000313" key="2">
    <source>
        <dbReference type="Proteomes" id="UP000654913"/>
    </source>
</evidence>
<dbReference type="EMBL" id="AP024443">
    <property type="protein sequence ID" value="BCS17352.1"/>
    <property type="molecule type" value="Genomic_DNA"/>
</dbReference>
<dbReference type="Proteomes" id="UP000654913">
    <property type="component" value="Chromosome 1"/>
</dbReference>
<dbReference type="KEGG" id="apuu:APUU_10180A"/>
<dbReference type="GeneID" id="64967357"/>
<accession>A0A7R8AGH2</accession>
<sequence>MVYTTQMHRRIRIRDAVTPYCVFIERQFPPILSQPFRRLQHLIFGLTEDEWNTLSTYFVHFEDLGVTVQLETGLERETQRLKRILKNELSRGELPRPDLVQQYTDAVHKRAMNQQASRLAFDKWKATADGLGNTALSRGLSSNREMSYWWYARWLDKQCAQAGGCCGRGCKCCIRKEVRDLDFRTWDGHCTPACPCCLQHLGVDRAIEQLGSGREPRFDSREVRKKRFNRKMMSAYAFGLW</sequence>
<name>A0A7R8AGH2_9EURO</name>